<sequence>MSLKGEIQANHDILEDLFEAVVMTLAGESSQLAVWVLDDQLNFPQMKARRIGASSPFSESKSILAGSGLLMKLTRENVQNILPLFRENDYLGYQILHLEIESQGSVQFAAYDHFCVVFFGDQISLEMLERLKQRDIIQDYSIP</sequence>
<reference evidence="1 2" key="1">
    <citation type="submission" date="2020-10" db="EMBL/GenBank/DDBJ databases">
        <authorList>
            <person name="Castelo-Branco R."/>
            <person name="Eusebio N."/>
            <person name="Adriana R."/>
            <person name="Vieira A."/>
            <person name="Brugerolle De Fraissinette N."/>
            <person name="Rezende De Castro R."/>
            <person name="Schneider M.P."/>
            <person name="Vasconcelos V."/>
            <person name="Leao P.N."/>
        </authorList>
    </citation>
    <scope>NUCLEOTIDE SEQUENCE [LARGE SCALE GENOMIC DNA]</scope>
    <source>
        <strain evidence="1 2">LEGE 06226</strain>
    </source>
</reference>
<accession>A0ABR9UB02</accession>
<comment type="caution">
    <text evidence="1">The sequence shown here is derived from an EMBL/GenBank/DDBJ whole genome shotgun (WGS) entry which is preliminary data.</text>
</comment>
<keyword evidence="2" id="KW-1185">Reference proteome</keyword>
<dbReference type="RefSeq" id="WP_193869169.1">
    <property type="nucleotide sequence ID" value="NZ_JADEWU010000018.1"/>
</dbReference>
<protein>
    <submittedName>
        <fullName evidence="1">Uncharacterized protein</fullName>
    </submittedName>
</protein>
<name>A0ABR9UB02_9CYAN</name>
<proteinExistence type="predicted"/>
<dbReference type="Proteomes" id="UP000640725">
    <property type="component" value="Unassembled WGS sequence"/>
</dbReference>
<evidence type="ECO:0000313" key="2">
    <source>
        <dbReference type="Proteomes" id="UP000640725"/>
    </source>
</evidence>
<evidence type="ECO:0000313" key="1">
    <source>
        <dbReference type="EMBL" id="MBE9143607.1"/>
    </source>
</evidence>
<dbReference type="EMBL" id="JADEWU010000018">
    <property type="protein sequence ID" value="MBE9143607.1"/>
    <property type="molecule type" value="Genomic_DNA"/>
</dbReference>
<gene>
    <name evidence="1" type="ORF">IQ236_10260</name>
</gene>
<organism evidence="1 2">
    <name type="scientific">Planktothrix mougeotii LEGE 06226</name>
    <dbReference type="NCBI Taxonomy" id="1828728"/>
    <lineage>
        <taxon>Bacteria</taxon>
        <taxon>Bacillati</taxon>
        <taxon>Cyanobacteriota</taxon>
        <taxon>Cyanophyceae</taxon>
        <taxon>Oscillatoriophycideae</taxon>
        <taxon>Oscillatoriales</taxon>
        <taxon>Microcoleaceae</taxon>
        <taxon>Planktothrix</taxon>
    </lineage>
</organism>